<keyword evidence="2" id="KW-1133">Transmembrane helix</keyword>
<accession>A0A0E0L262</accession>
<feature type="transmembrane region" description="Helical" evidence="2">
    <location>
        <begin position="151"/>
        <end position="172"/>
    </location>
</feature>
<protein>
    <submittedName>
        <fullName evidence="3">Uncharacterized protein</fullName>
    </submittedName>
</protein>
<feature type="compositionally biased region" description="Polar residues" evidence="1">
    <location>
        <begin position="74"/>
        <end position="91"/>
    </location>
</feature>
<dbReference type="Proteomes" id="UP000026962">
    <property type="component" value="Chromosome 5"/>
</dbReference>
<feature type="region of interest" description="Disordered" evidence="1">
    <location>
        <begin position="1"/>
        <end position="38"/>
    </location>
</feature>
<dbReference type="Gramene" id="OPUNC05G13490.1">
    <property type="protein sequence ID" value="OPUNC05G13490.1"/>
    <property type="gene ID" value="OPUNC05G13490"/>
</dbReference>
<evidence type="ECO:0000256" key="2">
    <source>
        <dbReference type="SAM" id="Phobius"/>
    </source>
</evidence>
<dbReference type="AlphaFoldDB" id="A0A0E0L262"/>
<evidence type="ECO:0000256" key="1">
    <source>
        <dbReference type="SAM" id="MobiDB-lite"/>
    </source>
</evidence>
<evidence type="ECO:0000313" key="3">
    <source>
        <dbReference type="EnsemblPlants" id="OPUNC05G13490.1"/>
    </source>
</evidence>
<dbReference type="EnsemblPlants" id="OPUNC05G13490.1">
    <property type="protein sequence ID" value="OPUNC05G13490.1"/>
    <property type="gene ID" value="OPUNC05G13490"/>
</dbReference>
<organism evidence="3">
    <name type="scientific">Oryza punctata</name>
    <name type="common">Red rice</name>
    <dbReference type="NCBI Taxonomy" id="4537"/>
    <lineage>
        <taxon>Eukaryota</taxon>
        <taxon>Viridiplantae</taxon>
        <taxon>Streptophyta</taxon>
        <taxon>Embryophyta</taxon>
        <taxon>Tracheophyta</taxon>
        <taxon>Spermatophyta</taxon>
        <taxon>Magnoliopsida</taxon>
        <taxon>Liliopsida</taxon>
        <taxon>Poales</taxon>
        <taxon>Poaceae</taxon>
        <taxon>BOP clade</taxon>
        <taxon>Oryzoideae</taxon>
        <taxon>Oryzeae</taxon>
        <taxon>Oryzinae</taxon>
        <taxon>Oryza</taxon>
    </lineage>
</organism>
<sequence length="188" mass="20675">MPQEESLASTYPTGRNIAAHEDASLSDHPPSRSHTCKIVTKEEGDRLKEEGTMSHPPALTCHVPSQRMEESLRLQPTGTNTSAVHASTTGSKRPKRQRRVRSGTSGIRPRQVAHPSSACRVPDRPISCHPPGFSVDASDGHRFRSARRVLLLLRFAEVAVVLLLLAPLPSIYHRIGAGAREAWWWSGL</sequence>
<reference evidence="3" key="2">
    <citation type="submission" date="2018-05" db="EMBL/GenBank/DDBJ databases">
        <title>OpunRS2 (Oryza punctata Reference Sequence Version 2).</title>
        <authorList>
            <person name="Zhang J."/>
            <person name="Kudrna D."/>
            <person name="Lee S."/>
            <person name="Talag J."/>
            <person name="Welchert J."/>
            <person name="Wing R.A."/>
        </authorList>
    </citation>
    <scope>NUCLEOTIDE SEQUENCE [LARGE SCALE GENOMIC DNA]</scope>
</reference>
<keyword evidence="4" id="KW-1185">Reference proteome</keyword>
<keyword evidence="2" id="KW-0812">Transmembrane</keyword>
<feature type="compositionally biased region" description="Basic residues" evidence="1">
    <location>
        <begin position="92"/>
        <end position="101"/>
    </location>
</feature>
<name>A0A0E0L262_ORYPU</name>
<evidence type="ECO:0000313" key="4">
    <source>
        <dbReference type="Proteomes" id="UP000026962"/>
    </source>
</evidence>
<feature type="compositionally biased region" description="Polar residues" evidence="1">
    <location>
        <begin position="1"/>
        <end position="13"/>
    </location>
</feature>
<reference evidence="3" key="1">
    <citation type="submission" date="2015-04" db="UniProtKB">
        <authorList>
            <consortium name="EnsemblPlants"/>
        </authorList>
    </citation>
    <scope>IDENTIFICATION</scope>
</reference>
<dbReference type="HOGENOM" id="CLU_1443222_0_0_1"/>
<feature type="region of interest" description="Disordered" evidence="1">
    <location>
        <begin position="67"/>
        <end position="124"/>
    </location>
</feature>
<keyword evidence="2" id="KW-0472">Membrane</keyword>
<proteinExistence type="predicted"/>